<dbReference type="EMBL" id="AVPJ01000020">
    <property type="protein sequence ID" value="KGN30320.1"/>
    <property type="molecule type" value="Genomic_DNA"/>
</dbReference>
<dbReference type="eggNOG" id="ENOG5032YSD">
    <property type="taxonomic scope" value="Bacteria"/>
</dbReference>
<organism evidence="2 3">
    <name type="scientific">Knoellia sinensis KCTC 19936</name>
    <dbReference type="NCBI Taxonomy" id="1385520"/>
    <lineage>
        <taxon>Bacteria</taxon>
        <taxon>Bacillati</taxon>
        <taxon>Actinomycetota</taxon>
        <taxon>Actinomycetes</taxon>
        <taxon>Micrococcales</taxon>
        <taxon>Intrasporangiaceae</taxon>
        <taxon>Knoellia</taxon>
    </lineage>
</organism>
<evidence type="ECO:0000313" key="3">
    <source>
        <dbReference type="Proteomes" id="UP000030002"/>
    </source>
</evidence>
<dbReference type="AlphaFoldDB" id="A0A0A0IYN1"/>
<feature type="transmembrane region" description="Helical" evidence="1">
    <location>
        <begin position="145"/>
        <end position="163"/>
    </location>
</feature>
<feature type="transmembrane region" description="Helical" evidence="1">
    <location>
        <begin position="280"/>
        <end position="298"/>
    </location>
</feature>
<evidence type="ECO:0000256" key="1">
    <source>
        <dbReference type="SAM" id="Phobius"/>
    </source>
</evidence>
<keyword evidence="1" id="KW-0472">Membrane</keyword>
<keyword evidence="3" id="KW-1185">Reference proteome</keyword>
<feature type="transmembrane region" description="Helical" evidence="1">
    <location>
        <begin position="175"/>
        <end position="193"/>
    </location>
</feature>
<accession>A0A0A0IYN1</accession>
<dbReference type="STRING" id="1385520.N802_09185"/>
<comment type="caution">
    <text evidence="2">The sequence shown here is derived from an EMBL/GenBank/DDBJ whole genome shotgun (WGS) entry which is preliminary data.</text>
</comment>
<sequence length="336" mass="35609">MSTIASPAPAQPSAITPQGVRASAAVRTYRYLRLSLVGLVLLLLACVWIERLTGVPANQRLGSISAYFYTPARSVFVGALVAIGISLAAIVGRKPFEDPALNIAGMLAPVVAFVPTPRGAGGAPCDPDGRCSVPPEFVPAVVNNVWGLLGLGLLGLGLGGSIIWRRRQSSRSTKLGFLSAVVTWAAFLGWFTLGRESFLDLAHFVAAVVLFALITAVAYDNARRATQRRDGVPGHEPSREAKSYRAVYGAVAGVMAVTFAVAAVLVVVDQFLGGGTPDEWVLWVEVVLLLAFAVFWVTQTFDYWHDGLPEDAAIAPATVTAQAVPEQTDGELTPRI</sequence>
<evidence type="ECO:0000313" key="2">
    <source>
        <dbReference type="EMBL" id="KGN30320.1"/>
    </source>
</evidence>
<dbReference type="OrthoDB" id="9803163at2"/>
<feature type="transmembrane region" description="Helical" evidence="1">
    <location>
        <begin position="246"/>
        <end position="268"/>
    </location>
</feature>
<keyword evidence="1" id="KW-0812">Transmembrane</keyword>
<feature type="transmembrane region" description="Helical" evidence="1">
    <location>
        <begin position="70"/>
        <end position="91"/>
    </location>
</feature>
<reference evidence="2 3" key="1">
    <citation type="submission" date="2013-08" db="EMBL/GenBank/DDBJ databases">
        <title>The genome sequence of Knoellia sinensis.</title>
        <authorList>
            <person name="Zhu W."/>
            <person name="Wang G."/>
        </authorList>
    </citation>
    <scope>NUCLEOTIDE SEQUENCE [LARGE SCALE GENOMIC DNA]</scope>
    <source>
        <strain evidence="2 3">KCTC 19936</strain>
    </source>
</reference>
<gene>
    <name evidence="2" type="ORF">N802_09185</name>
</gene>
<name>A0A0A0IYN1_9MICO</name>
<protein>
    <submittedName>
        <fullName evidence="2">Uncharacterized protein</fullName>
    </submittedName>
</protein>
<dbReference type="RefSeq" id="WP_035918833.1">
    <property type="nucleotide sequence ID" value="NZ_AVPJ01000020.1"/>
</dbReference>
<feature type="transmembrane region" description="Helical" evidence="1">
    <location>
        <begin position="31"/>
        <end position="49"/>
    </location>
</feature>
<dbReference type="Proteomes" id="UP000030002">
    <property type="component" value="Unassembled WGS sequence"/>
</dbReference>
<proteinExistence type="predicted"/>
<feature type="transmembrane region" description="Helical" evidence="1">
    <location>
        <begin position="199"/>
        <end position="219"/>
    </location>
</feature>
<keyword evidence="1" id="KW-1133">Transmembrane helix</keyword>